<evidence type="ECO:0000259" key="2">
    <source>
        <dbReference type="Pfam" id="PF07603"/>
    </source>
</evidence>
<accession>A0A1W1CNA9</accession>
<dbReference type="AlphaFoldDB" id="A0A1W1CNA9"/>
<sequence>MQTEVDKREIYQQRVEKIDHAKIRIDEIKAKVNSLEKELLEIKQLDRLFFCKDTVEKSRKTTIYKGDDILFVAELSYQRFPNYKIVTWEEANEYAKKLRIGGYNDWRLPTIEELERLLTKQSMKNSKRDSHYILRDFLEVMPQDSCFWSSTEENELYAWVVDFGKGYDYWRRKTLKYYAIYVRKT</sequence>
<dbReference type="EMBL" id="FPHE01000161">
    <property type="protein sequence ID" value="SFV67370.1"/>
    <property type="molecule type" value="Genomic_DNA"/>
</dbReference>
<feature type="coiled-coil region" evidence="1">
    <location>
        <begin position="18"/>
        <end position="45"/>
    </location>
</feature>
<feature type="domain" description="Lcl C-terminal" evidence="2">
    <location>
        <begin position="83"/>
        <end position="183"/>
    </location>
</feature>
<keyword evidence="1" id="KW-0175">Coiled coil</keyword>
<evidence type="ECO:0000256" key="1">
    <source>
        <dbReference type="SAM" id="Coils"/>
    </source>
</evidence>
<reference evidence="3" key="1">
    <citation type="submission" date="2016-10" db="EMBL/GenBank/DDBJ databases">
        <authorList>
            <person name="de Groot N.N."/>
        </authorList>
    </citation>
    <scope>NUCLEOTIDE SEQUENCE</scope>
</reference>
<evidence type="ECO:0000313" key="3">
    <source>
        <dbReference type="EMBL" id="SFV67370.1"/>
    </source>
</evidence>
<dbReference type="Pfam" id="PF07603">
    <property type="entry name" value="Lcl_C"/>
    <property type="match status" value="1"/>
</dbReference>
<dbReference type="InterPro" id="IPR011460">
    <property type="entry name" value="Lcl_C"/>
</dbReference>
<organism evidence="3">
    <name type="scientific">hydrothermal vent metagenome</name>
    <dbReference type="NCBI Taxonomy" id="652676"/>
    <lineage>
        <taxon>unclassified sequences</taxon>
        <taxon>metagenomes</taxon>
        <taxon>ecological metagenomes</taxon>
    </lineage>
</organism>
<gene>
    <name evidence="3" type="ORF">MNB_SV-12-519</name>
</gene>
<name>A0A1W1CNA9_9ZZZZ</name>
<proteinExistence type="predicted"/>
<protein>
    <recommendedName>
        <fullName evidence="2">Lcl C-terminal domain-containing protein</fullName>
    </recommendedName>
</protein>